<dbReference type="AlphaFoldDB" id="A0A4Q1JQP9"/>
<evidence type="ECO:0000313" key="2">
    <source>
        <dbReference type="Proteomes" id="UP000289703"/>
    </source>
</evidence>
<dbReference type="Proteomes" id="UP000289703">
    <property type="component" value="Unassembled WGS sequence"/>
</dbReference>
<evidence type="ECO:0000313" key="1">
    <source>
        <dbReference type="EMBL" id="RXQ97548.1"/>
    </source>
</evidence>
<dbReference type="EMBL" id="SAXA01000001">
    <property type="protein sequence ID" value="RXQ97548.1"/>
    <property type="molecule type" value="Genomic_DNA"/>
</dbReference>
<reference evidence="1 2" key="1">
    <citation type="submission" date="2019-01" db="EMBL/GenBank/DDBJ databases">
        <title>Ancylomarina salipaludis sp. nov., isolated from a salt marsh.</title>
        <authorList>
            <person name="Yoon J.-H."/>
        </authorList>
    </citation>
    <scope>NUCLEOTIDE SEQUENCE [LARGE SCALE GENOMIC DNA]</scope>
    <source>
        <strain evidence="1 2">SHSM-M15</strain>
    </source>
</reference>
<comment type="caution">
    <text evidence="1">The sequence shown here is derived from an EMBL/GenBank/DDBJ whole genome shotgun (WGS) entry which is preliminary data.</text>
</comment>
<dbReference type="RefSeq" id="WP_129252163.1">
    <property type="nucleotide sequence ID" value="NZ_SAXA01000001.1"/>
</dbReference>
<sequence length="99" mass="11128">MRLNLVIVFSLLMGNLGAFSQEYKVSLSDTNKAIALTNKAIKQINIDMIDDAFHLLVEAVSVDSTYRNSYLQLYTVAMHSPHQRNQLITIANVEILGFL</sequence>
<protein>
    <recommendedName>
        <fullName evidence="3">Tetratricopeptide repeat protein</fullName>
    </recommendedName>
</protein>
<accession>A0A4Q1JQP9</accession>
<name>A0A4Q1JQP9_9BACT</name>
<proteinExistence type="predicted"/>
<keyword evidence="2" id="KW-1185">Reference proteome</keyword>
<organism evidence="1 2">
    <name type="scientific">Ancylomarina salipaludis</name>
    <dbReference type="NCBI Taxonomy" id="2501299"/>
    <lineage>
        <taxon>Bacteria</taxon>
        <taxon>Pseudomonadati</taxon>
        <taxon>Bacteroidota</taxon>
        <taxon>Bacteroidia</taxon>
        <taxon>Marinilabiliales</taxon>
        <taxon>Marinifilaceae</taxon>
        <taxon>Ancylomarina</taxon>
    </lineage>
</organism>
<gene>
    <name evidence="1" type="ORF">EO244_01280</name>
</gene>
<evidence type="ECO:0008006" key="3">
    <source>
        <dbReference type="Google" id="ProtNLM"/>
    </source>
</evidence>